<dbReference type="PhylomeDB" id="A0A0K6S670"/>
<reference evidence="1" key="1">
    <citation type="submission" date="2014-11" db="EMBL/GenBank/DDBJ databases">
        <title>Molecular phylogeny of cliff fern family Woodsiaceae with morphological implications.</title>
        <authorList>
            <person name="Shao Y.-Z."/>
            <person name="Wei R."/>
            <person name="Zhang X.-C."/>
        </authorList>
    </citation>
    <scope>NUCLEOTIDE SEQUENCE</scope>
</reference>
<name>A0A0K6S670_9ALVE</name>
<organism evidence="1">
    <name type="scientific">Chromera velia CCMP2878</name>
    <dbReference type="NCBI Taxonomy" id="1169474"/>
    <lineage>
        <taxon>Eukaryota</taxon>
        <taxon>Sar</taxon>
        <taxon>Alveolata</taxon>
        <taxon>Colpodellida</taxon>
        <taxon>Chromeraceae</taxon>
        <taxon>Chromera</taxon>
    </lineage>
</organism>
<dbReference type="AlphaFoldDB" id="A0A0K6S670"/>
<sequence>MSGQWDDELGALPAIPVDREAALQMRGQAGSTQGRRKAVVVEMRDGENMQAALERARAGLAAQVMDVYDFQGGGGAKSLLLQAIPKNQMKQIEAVDKNSCLHEFTCMVARSVDTNLGYFTLMEVY</sequence>
<dbReference type="VEuPathDB" id="CryptoDB:Cvel_16470"/>
<dbReference type="EMBL" id="CDMZ01000296">
    <property type="protein sequence ID" value="CUC09152.1"/>
    <property type="molecule type" value="Genomic_DNA"/>
</dbReference>
<proteinExistence type="predicted"/>
<evidence type="ECO:0000313" key="1">
    <source>
        <dbReference type="EMBL" id="CUC09152.1"/>
    </source>
</evidence>
<protein>
    <submittedName>
        <fullName evidence="1">Uncharacterized protein</fullName>
    </submittedName>
</protein>
<accession>A0A0K6S670</accession>
<gene>
    <name evidence="1" type="ORF">Cvel_16470.t1.CR1</name>
</gene>